<dbReference type="Proteomes" id="UP001589769">
    <property type="component" value="Unassembled WGS sequence"/>
</dbReference>
<accession>A0ABV6HV81</accession>
<dbReference type="RefSeq" id="WP_382372420.1">
    <property type="nucleotide sequence ID" value="NZ_JBHLWA010000001.1"/>
</dbReference>
<dbReference type="EMBL" id="JBHLWA010000001">
    <property type="protein sequence ID" value="MFC0322045.1"/>
    <property type="molecule type" value="Genomic_DNA"/>
</dbReference>
<dbReference type="Pfam" id="PF06528">
    <property type="entry name" value="Phage_P2_GpE"/>
    <property type="match status" value="1"/>
</dbReference>
<reference evidence="1 2" key="1">
    <citation type="submission" date="2024-09" db="EMBL/GenBank/DDBJ databases">
        <authorList>
            <person name="Sun Q."/>
            <person name="Mori K."/>
        </authorList>
    </citation>
    <scope>NUCLEOTIDE SEQUENCE [LARGE SCALE GENOMIC DNA]</scope>
    <source>
        <strain evidence="1 2">CCM 7538</strain>
    </source>
</reference>
<protein>
    <submittedName>
        <fullName evidence="1">GpE family phage tail protein</fullName>
    </submittedName>
</protein>
<sequence length="45" mass="5318">MPKTVDDAIADIATVFHWQPSTFNDMYLDELMSWREKAIERSQTE</sequence>
<evidence type="ECO:0000313" key="2">
    <source>
        <dbReference type="Proteomes" id="UP001589769"/>
    </source>
</evidence>
<name>A0ABV6HV81_9PAST</name>
<organism evidence="1 2">
    <name type="scientific">Gallibacterium melopsittaci</name>
    <dbReference type="NCBI Taxonomy" id="516063"/>
    <lineage>
        <taxon>Bacteria</taxon>
        <taxon>Pseudomonadati</taxon>
        <taxon>Pseudomonadota</taxon>
        <taxon>Gammaproteobacteria</taxon>
        <taxon>Pasteurellales</taxon>
        <taxon>Pasteurellaceae</taxon>
        <taxon>Gallibacterium</taxon>
    </lineage>
</organism>
<evidence type="ECO:0000313" key="1">
    <source>
        <dbReference type="EMBL" id="MFC0322045.1"/>
    </source>
</evidence>
<dbReference type="InterPro" id="IPR009493">
    <property type="entry name" value="P2_GpE"/>
</dbReference>
<keyword evidence="2" id="KW-1185">Reference proteome</keyword>
<proteinExistence type="predicted"/>
<comment type="caution">
    <text evidence="1">The sequence shown here is derived from an EMBL/GenBank/DDBJ whole genome shotgun (WGS) entry which is preliminary data.</text>
</comment>
<gene>
    <name evidence="1" type="ORF">ACFFHT_00450</name>
</gene>